<evidence type="ECO:0000313" key="2">
    <source>
        <dbReference type="EMBL" id="TWU39278.1"/>
    </source>
</evidence>
<dbReference type="Pfam" id="PF01063">
    <property type="entry name" value="Aminotran_4"/>
    <property type="match status" value="1"/>
</dbReference>
<gene>
    <name evidence="2" type="primary">dat</name>
    <name evidence="2" type="ORF">Poly41_21010</name>
</gene>
<dbReference type="PANTHER" id="PTHR42743:SF4">
    <property type="entry name" value="BRANCHED-CHAIN-AMINO-ACID AMINOTRANSFERASE-RELATED"/>
    <property type="match status" value="1"/>
</dbReference>
<dbReference type="GO" id="GO:0047810">
    <property type="term" value="F:D-alanine-2-oxoglutarate aminotransferase activity"/>
    <property type="evidence" value="ECO:0007669"/>
    <property type="project" value="UniProtKB-EC"/>
</dbReference>
<dbReference type="GO" id="GO:0046394">
    <property type="term" value="P:carboxylic acid biosynthetic process"/>
    <property type="evidence" value="ECO:0007669"/>
    <property type="project" value="UniProtKB-ARBA"/>
</dbReference>
<dbReference type="InterPro" id="IPR043132">
    <property type="entry name" value="BCAT-like_C"/>
</dbReference>
<dbReference type="AlphaFoldDB" id="A0A5C6DR86"/>
<evidence type="ECO:0000256" key="1">
    <source>
        <dbReference type="ARBA" id="ARBA00009320"/>
    </source>
</evidence>
<reference evidence="2 3" key="1">
    <citation type="submission" date="2019-02" db="EMBL/GenBank/DDBJ databases">
        <title>Deep-cultivation of Planctomycetes and their phenomic and genomic characterization uncovers novel biology.</title>
        <authorList>
            <person name="Wiegand S."/>
            <person name="Jogler M."/>
            <person name="Boedeker C."/>
            <person name="Pinto D."/>
            <person name="Vollmers J."/>
            <person name="Rivas-Marin E."/>
            <person name="Kohn T."/>
            <person name="Peeters S.H."/>
            <person name="Heuer A."/>
            <person name="Rast P."/>
            <person name="Oberbeckmann S."/>
            <person name="Bunk B."/>
            <person name="Jeske O."/>
            <person name="Meyerdierks A."/>
            <person name="Storesund J.E."/>
            <person name="Kallscheuer N."/>
            <person name="Luecker S."/>
            <person name="Lage O.M."/>
            <person name="Pohl T."/>
            <person name="Merkel B.J."/>
            <person name="Hornburger P."/>
            <person name="Mueller R.-W."/>
            <person name="Bruemmer F."/>
            <person name="Labrenz M."/>
            <person name="Spormann A.M."/>
            <person name="Op Den Camp H."/>
            <person name="Overmann J."/>
            <person name="Amann R."/>
            <person name="Jetten M.S.M."/>
            <person name="Mascher T."/>
            <person name="Medema M.H."/>
            <person name="Devos D.P."/>
            <person name="Kaster A.-K."/>
            <person name="Ovreas L."/>
            <person name="Rohde M."/>
            <person name="Galperin M.Y."/>
            <person name="Jogler C."/>
        </authorList>
    </citation>
    <scope>NUCLEOTIDE SEQUENCE [LARGE SCALE GENOMIC DNA]</scope>
    <source>
        <strain evidence="2 3">Poly41</strain>
    </source>
</reference>
<dbReference type="PANTHER" id="PTHR42743">
    <property type="entry name" value="AMINO-ACID AMINOTRANSFERASE"/>
    <property type="match status" value="1"/>
</dbReference>
<dbReference type="Gene3D" id="3.20.10.10">
    <property type="entry name" value="D-amino Acid Aminotransferase, subunit A, domain 2"/>
    <property type="match status" value="1"/>
</dbReference>
<dbReference type="Proteomes" id="UP000319143">
    <property type="component" value="Unassembled WGS sequence"/>
</dbReference>
<dbReference type="Gene3D" id="3.30.470.10">
    <property type="match status" value="1"/>
</dbReference>
<name>A0A5C6DR86_9BACT</name>
<accession>A0A5C6DR86</accession>
<dbReference type="EMBL" id="SJPV01000003">
    <property type="protein sequence ID" value="TWU39278.1"/>
    <property type="molecule type" value="Genomic_DNA"/>
</dbReference>
<comment type="caution">
    <text evidence="2">The sequence shown here is derived from an EMBL/GenBank/DDBJ whole genome shotgun (WGS) entry which is preliminary data.</text>
</comment>
<sequence length="293" mass="32606">MSPRGSTASHVSFFCGDWIPYAEIRLSPDDLGFRQGVTAVERLRTYGGNVFSFPQHWDRWQRTTEYLKLAGLPGKAETEALVAELFHRNVDWIAAQGDVGITWFATPGIIGACRATLGLHLNQIDHVRVHHRREQGQVLLVTDVVQPPDATWPRSLKVRSRIHYYHADQLARQYDTDASGILVDADGTVTETSIANLAIVEEGMIISPLRGQILGGITQQAMESVAQQQGLVWRKERISKDRFVAAKEILCMGTDTGIWFARQIAGQSTDLRKAGPVYQALVRGFDQRVNAAT</sequence>
<keyword evidence="2" id="KW-0808">Transferase</keyword>
<dbReference type="InterPro" id="IPR036038">
    <property type="entry name" value="Aminotransferase-like"/>
</dbReference>
<comment type="similarity">
    <text evidence="1">Belongs to the class-IV pyridoxal-phosphate-dependent aminotransferase family.</text>
</comment>
<keyword evidence="3" id="KW-1185">Reference proteome</keyword>
<protein>
    <submittedName>
        <fullName evidence="2">D-alanine aminotransferase</fullName>
        <ecNumber evidence="2">2.6.1.21</ecNumber>
    </submittedName>
</protein>
<proteinExistence type="inferred from homology"/>
<dbReference type="SUPFAM" id="SSF56752">
    <property type="entry name" value="D-aminoacid aminotransferase-like PLP-dependent enzymes"/>
    <property type="match status" value="1"/>
</dbReference>
<organism evidence="2 3">
    <name type="scientific">Novipirellula artificiosorum</name>
    <dbReference type="NCBI Taxonomy" id="2528016"/>
    <lineage>
        <taxon>Bacteria</taxon>
        <taxon>Pseudomonadati</taxon>
        <taxon>Planctomycetota</taxon>
        <taxon>Planctomycetia</taxon>
        <taxon>Pirellulales</taxon>
        <taxon>Pirellulaceae</taxon>
        <taxon>Novipirellula</taxon>
    </lineage>
</organism>
<dbReference type="InterPro" id="IPR043131">
    <property type="entry name" value="BCAT-like_N"/>
</dbReference>
<keyword evidence="2" id="KW-0032">Aminotransferase</keyword>
<dbReference type="EC" id="2.6.1.21" evidence="2"/>
<evidence type="ECO:0000313" key="3">
    <source>
        <dbReference type="Proteomes" id="UP000319143"/>
    </source>
</evidence>
<dbReference type="InterPro" id="IPR050571">
    <property type="entry name" value="Class-IV_PLP-Dep_Aminotrnsfr"/>
</dbReference>
<dbReference type="InterPro" id="IPR001544">
    <property type="entry name" value="Aminotrans_IV"/>
</dbReference>